<dbReference type="AlphaFoldDB" id="A0A6J4T151"/>
<proteinExistence type="predicted"/>
<organism evidence="2">
    <name type="scientific">uncultured Sphingomonas sp</name>
    <dbReference type="NCBI Taxonomy" id="158754"/>
    <lineage>
        <taxon>Bacteria</taxon>
        <taxon>Pseudomonadati</taxon>
        <taxon>Pseudomonadota</taxon>
        <taxon>Alphaproteobacteria</taxon>
        <taxon>Sphingomonadales</taxon>
        <taxon>Sphingomonadaceae</taxon>
        <taxon>Sphingomonas</taxon>
        <taxon>environmental samples</taxon>
    </lineage>
</organism>
<reference evidence="2" key="1">
    <citation type="submission" date="2020-02" db="EMBL/GenBank/DDBJ databases">
        <authorList>
            <person name="Meier V. D."/>
        </authorList>
    </citation>
    <scope>NUCLEOTIDE SEQUENCE</scope>
    <source>
        <strain evidence="2">AVDCRST_MAG44</strain>
    </source>
</reference>
<name>A0A6J4T151_9SPHN</name>
<gene>
    <name evidence="2" type="ORF">AVDCRST_MAG44-1390</name>
</gene>
<protein>
    <submittedName>
        <fullName evidence="2">Uncharacterized protein</fullName>
    </submittedName>
</protein>
<accession>A0A6J4T151</accession>
<sequence>MALHWLAPPSLGSPKRQGKASPLRDDRVARQKPCFALAPSATSAPGMLLLRVMGHACKCRFFIKVK</sequence>
<evidence type="ECO:0000256" key="1">
    <source>
        <dbReference type="SAM" id="MobiDB-lite"/>
    </source>
</evidence>
<feature type="region of interest" description="Disordered" evidence="1">
    <location>
        <begin position="1"/>
        <end position="26"/>
    </location>
</feature>
<dbReference type="EMBL" id="CADCVY010000093">
    <property type="protein sequence ID" value="CAA9510971.1"/>
    <property type="molecule type" value="Genomic_DNA"/>
</dbReference>
<evidence type="ECO:0000313" key="2">
    <source>
        <dbReference type="EMBL" id="CAA9510971.1"/>
    </source>
</evidence>